<dbReference type="Pfam" id="PF05380">
    <property type="entry name" value="Peptidase_A17"/>
    <property type="match status" value="1"/>
</dbReference>
<proteinExistence type="predicted"/>
<accession>A0ABM0M5T9</accession>
<dbReference type="GeneID" id="102803492"/>
<dbReference type="InterPro" id="IPR008042">
    <property type="entry name" value="Retrotrans_Pao"/>
</dbReference>
<keyword evidence="1" id="KW-1185">Reference proteome</keyword>
<organism evidence="1 2">
    <name type="scientific">Saccoglossus kowalevskii</name>
    <name type="common">Acorn worm</name>
    <dbReference type="NCBI Taxonomy" id="10224"/>
    <lineage>
        <taxon>Eukaryota</taxon>
        <taxon>Metazoa</taxon>
        <taxon>Hemichordata</taxon>
        <taxon>Enteropneusta</taxon>
        <taxon>Harrimaniidae</taxon>
        <taxon>Saccoglossus</taxon>
    </lineage>
</organism>
<protein>
    <submittedName>
        <fullName evidence="2">Uncharacterized protein LOC102803492</fullName>
    </submittedName>
</protein>
<gene>
    <name evidence="2" type="primary">LOC102803492</name>
</gene>
<evidence type="ECO:0000313" key="1">
    <source>
        <dbReference type="Proteomes" id="UP000694865"/>
    </source>
</evidence>
<dbReference type="Proteomes" id="UP000694865">
    <property type="component" value="Unplaced"/>
</dbReference>
<dbReference type="RefSeq" id="XP_006815380.1">
    <property type="nucleotide sequence ID" value="XM_006815317.1"/>
</dbReference>
<evidence type="ECO:0000313" key="2">
    <source>
        <dbReference type="RefSeq" id="XP_006815380.1"/>
    </source>
</evidence>
<dbReference type="PANTHER" id="PTHR47331">
    <property type="entry name" value="PHD-TYPE DOMAIN-CONTAINING PROTEIN"/>
    <property type="match status" value="1"/>
</dbReference>
<reference evidence="2" key="1">
    <citation type="submission" date="2025-08" db="UniProtKB">
        <authorList>
            <consortium name="RefSeq"/>
        </authorList>
    </citation>
    <scope>IDENTIFICATION</scope>
    <source>
        <tissue evidence="2">Testes</tissue>
    </source>
</reference>
<dbReference type="PANTHER" id="PTHR47331:SF5">
    <property type="entry name" value="RIBONUCLEASE H"/>
    <property type="match status" value="1"/>
</dbReference>
<sequence>MHRQWKGISTDLSAVTKATIKRQYFDIENTDNPYEFHVFVDASDKVYGAAVYLPRGMQSSLVIAKYRVSPQKQDITLPQLELMADRTGSRPGSRLLRFVFDAFKGKINIEQCIMWSESQIVIHWLKSDKRLPIFVANRVQEINQFPCVIKYCPTRDNPADLVTRGIFADKLQQAGIWWNGPTFLKHGTSSMVKAR</sequence>
<name>A0ABM0M5T9_SACKO</name>